<sequence length="118" mass="13345">MSLDHDCSATVSWDASISWRLSSFRCTLLASLLQRRCSSRNIKPRVLIQLLKPRGMLRYTTNEHAIGTQDVDCNDVYETKLFYSYVRKKCTRKDLVDAGPGDQIPPGRHATIVSISLS</sequence>
<accession>A0A7S1Y1R7</accession>
<dbReference type="AlphaFoldDB" id="A0A7S1Y1R7"/>
<protein>
    <submittedName>
        <fullName evidence="1">Uncharacterized protein</fullName>
    </submittedName>
</protein>
<reference evidence="1" key="1">
    <citation type="submission" date="2021-01" db="EMBL/GenBank/DDBJ databases">
        <authorList>
            <person name="Corre E."/>
            <person name="Pelletier E."/>
            <person name="Niang G."/>
            <person name="Scheremetjew M."/>
            <person name="Finn R."/>
            <person name="Kale V."/>
            <person name="Holt S."/>
            <person name="Cochrane G."/>
            <person name="Meng A."/>
            <person name="Brown T."/>
            <person name="Cohen L."/>
        </authorList>
    </citation>
    <scope>NUCLEOTIDE SEQUENCE</scope>
    <source>
        <strain evidence="1">CCMP 410</strain>
    </source>
</reference>
<dbReference type="EMBL" id="HBGK01006494">
    <property type="protein sequence ID" value="CAD9274490.1"/>
    <property type="molecule type" value="Transcribed_RNA"/>
</dbReference>
<proteinExistence type="predicted"/>
<evidence type="ECO:0000313" key="1">
    <source>
        <dbReference type="EMBL" id="CAD9274490.1"/>
    </source>
</evidence>
<name>A0A7S1Y1R7_9STRA</name>
<gene>
    <name evidence="1" type="ORF">GOCE00092_LOCUS3398</name>
</gene>
<organism evidence="1">
    <name type="scientific">Grammatophora oceanica</name>
    <dbReference type="NCBI Taxonomy" id="210454"/>
    <lineage>
        <taxon>Eukaryota</taxon>
        <taxon>Sar</taxon>
        <taxon>Stramenopiles</taxon>
        <taxon>Ochrophyta</taxon>
        <taxon>Bacillariophyta</taxon>
        <taxon>Fragilariophyceae</taxon>
        <taxon>Fragilariophycidae</taxon>
        <taxon>Rhabdonematales</taxon>
        <taxon>Grammatophoraceae</taxon>
        <taxon>Grammatophora</taxon>
    </lineage>
</organism>